<dbReference type="PANTHER" id="PTHR43130">
    <property type="entry name" value="ARAC-FAMILY TRANSCRIPTIONAL REGULATOR"/>
    <property type="match status" value="1"/>
</dbReference>
<organism evidence="2 3">
    <name type="scientific">Ideonella paludis</name>
    <dbReference type="NCBI Taxonomy" id="1233411"/>
    <lineage>
        <taxon>Bacteria</taxon>
        <taxon>Pseudomonadati</taxon>
        <taxon>Pseudomonadota</taxon>
        <taxon>Betaproteobacteria</taxon>
        <taxon>Burkholderiales</taxon>
        <taxon>Sphaerotilaceae</taxon>
        <taxon>Ideonella</taxon>
    </lineage>
</organism>
<dbReference type="Pfam" id="PF01965">
    <property type="entry name" value="DJ-1_PfpI"/>
    <property type="match status" value="1"/>
</dbReference>
<evidence type="ECO:0000313" key="2">
    <source>
        <dbReference type="EMBL" id="MBQ0936107.1"/>
    </source>
</evidence>
<dbReference type="SUPFAM" id="SSF52317">
    <property type="entry name" value="Class I glutamine amidotransferase-like"/>
    <property type="match status" value="1"/>
</dbReference>
<accession>A0ABS5DY78</accession>
<dbReference type="InterPro" id="IPR029062">
    <property type="entry name" value="Class_I_gatase-like"/>
</dbReference>
<dbReference type="RefSeq" id="WP_210809417.1">
    <property type="nucleotide sequence ID" value="NZ_JAGQDG010000004.1"/>
</dbReference>
<dbReference type="Gene3D" id="3.40.50.880">
    <property type="match status" value="1"/>
</dbReference>
<gene>
    <name evidence="2" type="ORF">KAK11_12280</name>
</gene>
<dbReference type="InterPro" id="IPR002818">
    <property type="entry name" value="DJ-1/PfpI"/>
</dbReference>
<dbReference type="InterPro" id="IPR052158">
    <property type="entry name" value="INH-QAR"/>
</dbReference>
<evidence type="ECO:0000313" key="3">
    <source>
        <dbReference type="Proteomes" id="UP000672097"/>
    </source>
</evidence>
<evidence type="ECO:0000259" key="1">
    <source>
        <dbReference type="Pfam" id="PF01965"/>
    </source>
</evidence>
<proteinExistence type="predicted"/>
<dbReference type="PANTHER" id="PTHR43130:SF14">
    <property type="entry name" value="DJ-1_PFPI DOMAIN-CONTAINING PROTEIN"/>
    <property type="match status" value="1"/>
</dbReference>
<sequence length="223" mass="23668">MTTAAAHFNVALLAFDNMEALDFAGPFEVFTTAARVARKRFSAPAIQPGSGTDPKDLFSVCCVARSLGPVKARAGLRVLPDADFAQCQQADLLLVPGGVVDAAQACPQTLAWVRHLHAHSPWTASVCTGAFILAAAGVLTDEPCTTHWEDLVDLRAQFPALQVQAGVRWVEAQQGRLVTSAGISAGIDMSLHLVARMAASVGWDGTALAEATARQMDYPWVRT</sequence>
<dbReference type="CDD" id="cd03139">
    <property type="entry name" value="GATase1_PfpI_2"/>
    <property type="match status" value="1"/>
</dbReference>
<reference evidence="2 3" key="1">
    <citation type="submission" date="2021-04" db="EMBL/GenBank/DDBJ databases">
        <title>The genome sequence of type strain Ideonella paludis KCTC 32238.</title>
        <authorList>
            <person name="Liu Y."/>
        </authorList>
    </citation>
    <scope>NUCLEOTIDE SEQUENCE [LARGE SCALE GENOMIC DNA]</scope>
    <source>
        <strain evidence="2 3">KCTC 32238</strain>
    </source>
</reference>
<dbReference type="Proteomes" id="UP000672097">
    <property type="component" value="Unassembled WGS sequence"/>
</dbReference>
<keyword evidence="3" id="KW-1185">Reference proteome</keyword>
<name>A0ABS5DY78_9BURK</name>
<protein>
    <submittedName>
        <fullName evidence="2">DJ-1/PfpI family protein</fullName>
    </submittedName>
</protein>
<dbReference type="EMBL" id="JAGQDG010000004">
    <property type="protein sequence ID" value="MBQ0936107.1"/>
    <property type="molecule type" value="Genomic_DNA"/>
</dbReference>
<comment type="caution">
    <text evidence="2">The sequence shown here is derived from an EMBL/GenBank/DDBJ whole genome shotgun (WGS) entry which is preliminary data.</text>
</comment>
<feature type="domain" description="DJ-1/PfpI" evidence="1">
    <location>
        <begin position="10"/>
        <end position="195"/>
    </location>
</feature>